<organism evidence="10 11">
    <name type="scientific">Ogataea polymorpha</name>
    <dbReference type="NCBI Taxonomy" id="460523"/>
    <lineage>
        <taxon>Eukaryota</taxon>
        <taxon>Fungi</taxon>
        <taxon>Dikarya</taxon>
        <taxon>Ascomycota</taxon>
        <taxon>Saccharomycotina</taxon>
        <taxon>Pichiomycetes</taxon>
        <taxon>Pichiales</taxon>
        <taxon>Pichiaceae</taxon>
        <taxon>Ogataea</taxon>
    </lineage>
</organism>
<dbReference type="InterPro" id="IPR011051">
    <property type="entry name" value="RmlC_Cupin_sf"/>
</dbReference>
<evidence type="ECO:0000256" key="4">
    <source>
        <dbReference type="ARBA" id="ARBA00022964"/>
    </source>
</evidence>
<reference evidence="10" key="2">
    <citation type="submission" date="2021-01" db="EMBL/GenBank/DDBJ databases">
        <authorList>
            <person name="Schikora-Tamarit M.A."/>
        </authorList>
    </citation>
    <scope>NUCLEOTIDE SEQUENCE</scope>
    <source>
        <strain evidence="10">NCAIM Y.01608</strain>
    </source>
</reference>
<proteinExistence type="inferred from homology"/>
<dbReference type="PANTHER" id="PTHR12918:SF1">
    <property type="entry name" value="CYSTEINE DIOXYGENASE TYPE 1"/>
    <property type="match status" value="1"/>
</dbReference>
<comment type="cofactor">
    <cofactor evidence="9">
        <name>Fe cation</name>
        <dbReference type="ChEBI" id="CHEBI:24875"/>
    </cofactor>
    <text evidence="9">Binds 1 Fe cation per subunit.</text>
</comment>
<keyword evidence="7" id="KW-0883">Thioether bond</keyword>
<dbReference type="GO" id="GO:0008198">
    <property type="term" value="F:ferrous iron binding"/>
    <property type="evidence" value="ECO:0007669"/>
    <property type="project" value="TreeGrafter"/>
</dbReference>
<dbReference type="Pfam" id="PF05995">
    <property type="entry name" value="CDO_I"/>
    <property type="match status" value="1"/>
</dbReference>
<feature type="binding site" evidence="8">
    <location>
        <position position="92"/>
    </location>
    <ligand>
        <name>Fe cation</name>
        <dbReference type="ChEBI" id="CHEBI:24875"/>
        <note>catalytic</note>
    </ligand>
</feature>
<keyword evidence="3 8" id="KW-0479">Metal-binding</keyword>
<feature type="binding site" evidence="8">
    <location>
        <position position="90"/>
    </location>
    <ligand>
        <name>Fe cation</name>
        <dbReference type="ChEBI" id="CHEBI:24875"/>
        <note>catalytic</note>
    </ligand>
</feature>
<comment type="catalytic activity">
    <reaction evidence="9">
        <text>L-cysteine + O2 = 3-sulfino-L-alanine + H(+)</text>
        <dbReference type="Rhea" id="RHEA:20441"/>
        <dbReference type="ChEBI" id="CHEBI:15378"/>
        <dbReference type="ChEBI" id="CHEBI:15379"/>
        <dbReference type="ChEBI" id="CHEBI:35235"/>
        <dbReference type="ChEBI" id="CHEBI:61085"/>
        <dbReference type="EC" id="1.13.11.20"/>
    </reaction>
</comment>
<sequence>MTIDNELDFSRLRCLFRQQLDKGTVLETKDIDHRALIHLMAGYKSDRQDWAKYAFEDKSVAYTRNGVENFGPNGNLLLLVWNPGRGSAIHDHAGAHCVMKILSGELTEELFDGESLEPIRTSTHHTNDVTHIEDTIGLHRITNRTDKVAISLHLYTPPYAEVYGCHVFENGKRQHVDMDLYSSGGVLLADRDVAKKGIPSVVSVAYGVKEVNEADGIVVTDGVAVPDETETVELATLIGMELEGVVEELEELDVAELLVVFSTLADKTRSSVEAELSLSEAALEAVLEVVEKVELTVLVSLVSVAEIGTSYEVFSVVITTLV</sequence>
<evidence type="ECO:0000256" key="9">
    <source>
        <dbReference type="RuleBase" id="RU366010"/>
    </source>
</evidence>
<name>A0A9P8P4T8_9ASCO</name>
<dbReference type="GO" id="GO:0017172">
    <property type="term" value="F:cysteine dioxygenase activity"/>
    <property type="evidence" value="ECO:0007669"/>
    <property type="project" value="UniProtKB-UniRule"/>
</dbReference>
<dbReference type="InterPro" id="IPR010300">
    <property type="entry name" value="CDO_1"/>
</dbReference>
<evidence type="ECO:0000256" key="8">
    <source>
        <dbReference type="PIRSR" id="PIRSR610300-51"/>
    </source>
</evidence>
<evidence type="ECO:0000256" key="3">
    <source>
        <dbReference type="ARBA" id="ARBA00022723"/>
    </source>
</evidence>
<feature type="binding site" evidence="8">
    <location>
        <position position="139"/>
    </location>
    <ligand>
        <name>Fe cation</name>
        <dbReference type="ChEBI" id="CHEBI:24875"/>
        <note>catalytic</note>
    </ligand>
</feature>
<dbReference type="PANTHER" id="PTHR12918">
    <property type="entry name" value="CYSTEINE DIOXYGENASE"/>
    <property type="match status" value="1"/>
</dbReference>
<dbReference type="Gene3D" id="2.60.120.10">
    <property type="entry name" value="Jelly Rolls"/>
    <property type="match status" value="1"/>
</dbReference>
<keyword evidence="11" id="KW-1185">Reference proteome</keyword>
<dbReference type="EMBL" id="JAEUBD010001178">
    <property type="protein sequence ID" value="KAH3665265.1"/>
    <property type="molecule type" value="Genomic_DNA"/>
</dbReference>
<evidence type="ECO:0000256" key="7">
    <source>
        <dbReference type="PIRSR" id="PIRSR610300-50"/>
    </source>
</evidence>
<dbReference type="AlphaFoldDB" id="A0A9P8P4T8"/>
<feature type="cross-link" description="3'-(S-cysteinyl)-tyrosine (Cys-Tyr)" evidence="7">
    <location>
        <begin position="97"/>
        <end position="155"/>
    </location>
</feature>
<dbReference type="EC" id="1.13.11.20" evidence="2 9"/>
<keyword evidence="4 9" id="KW-0223">Dioxygenase</keyword>
<evidence type="ECO:0000313" key="10">
    <source>
        <dbReference type="EMBL" id="KAH3665265.1"/>
    </source>
</evidence>
<evidence type="ECO:0000256" key="5">
    <source>
        <dbReference type="ARBA" id="ARBA00023002"/>
    </source>
</evidence>
<reference evidence="10" key="1">
    <citation type="journal article" date="2021" name="Open Biol.">
        <title>Shared evolutionary footprints suggest mitochondrial oxidative damage underlies multiple complex I losses in fungi.</title>
        <authorList>
            <person name="Schikora-Tamarit M.A."/>
            <person name="Marcet-Houben M."/>
            <person name="Nosek J."/>
            <person name="Gabaldon T."/>
        </authorList>
    </citation>
    <scope>NUCLEOTIDE SEQUENCE</scope>
    <source>
        <strain evidence="10">NCAIM Y.01608</strain>
    </source>
</reference>
<evidence type="ECO:0000313" key="11">
    <source>
        <dbReference type="Proteomes" id="UP000788993"/>
    </source>
</evidence>
<gene>
    <name evidence="10" type="ORF">OGATHE_004080</name>
</gene>
<dbReference type="SUPFAM" id="SSF51182">
    <property type="entry name" value="RmlC-like cupins"/>
    <property type="match status" value="1"/>
</dbReference>
<comment type="caution">
    <text evidence="10">The sequence shown here is derived from an EMBL/GenBank/DDBJ whole genome shotgun (WGS) entry which is preliminary data.</text>
</comment>
<keyword evidence="6 8" id="KW-0408">Iron</keyword>
<accession>A0A9P8P4T8</accession>
<dbReference type="CDD" id="cd10548">
    <property type="entry name" value="cupin_CDO"/>
    <property type="match status" value="1"/>
</dbReference>
<dbReference type="InterPro" id="IPR014710">
    <property type="entry name" value="RmlC-like_jellyroll"/>
</dbReference>
<dbReference type="Proteomes" id="UP000788993">
    <property type="component" value="Unassembled WGS sequence"/>
</dbReference>
<protein>
    <recommendedName>
        <fullName evidence="2 9">Cysteine dioxygenase</fullName>
        <ecNumber evidence="2 9">1.13.11.20</ecNumber>
    </recommendedName>
</protein>
<evidence type="ECO:0000256" key="2">
    <source>
        <dbReference type="ARBA" id="ARBA00013133"/>
    </source>
</evidence>
<comment type="similarity">
    <text evidence="1 9">Belongs to the cysteine dioxygenase family.</text>
</comment>
<evidence type="ECO:0000256" key="1">
    <source>
        <dbReference type="ARBA" id="ARBA00006622"/>
    </source>
</evidence>
<keyword evidence="5 9" id="KW-0560">Oxidoreductase</keyword>
<evidence type="ECO:0000256" key="6">
    <source>
        <dbReference type="ARBA" id="ARBA00023004"/>
    </source>
</evidence>
<dbReference type="GO" id="GO:0019448">
    <property type="term" value="P:L-cysteine catabolic process"/>
    <property type="evidence" value="ECO:0007669"/>
    <property type="project" value="TreeGrafter"/>
</dbReference>